<keyword evidence="3" id="KW-1185">Reference proteome</keyword>
<evidence type="ECO:0000313" key="3">
    <source>
        <dbReference type="Proteomes" id="UP000245768"/>
    </source>
</evidence>
<sequence>MTRPTRKETKRISAGSMGIFPRNVLGPRGPASVDIVPDVEGDAAAVEEVVDDAEDDADADAGAVGSDDEADAAAEEERVDEGEDEGEGEEVEKVEISELPRHEAGMLSDPGGTIDDWLAKIAETKHESATAVTGA</sequence>
<protein>
    <submittedName>
        <fullName evidence="2">Uncharacterized protein</fullName>
    </submittedName>
</protein>
<accession>A0A316YJ42</accession>
<dbReference type="Proteomes" id="UP000245768">
    <property type="component" value="Unassembled WGS sequence"/>
</dbReference>
<dbReference type="InParanoid" id="A0A316YJ42"/>
<proteinExistence type="predicted"/>
<feature type="compositionally biased region" description="Acidic residues" evidence="1">
    <location>
        <begin position="66"/>
        <end position="90"/>
    </location>
</feature>
<evidence type="ECO:0000313" key="2">
    <source>
        <dbReference type="EMBL" id="PWN89229.1"/>
    </source>
</evidence>
<reference evidence="2 3" key="1">
    <citation type="journal article" date="2018" name="Mol. Biol. Evol.">
        <title>Broad Genomic Sampling Reveals a Smut Pathogenic Ancestry of the Fungal Clade Ustilaginomycotina.</title>
        <authorList>
            <person name="Kijpornyongpan T."/>
            <person name="Mondo S.J."/>
            <person name="Barry K."/>
            <person name="Sandor L."/>
            <person name="Lee J."/>
            <person name="Lipzen A."/>
            <person name="Pangilinan J."/>
            <person name="LaButti K."/>
            <person name="Hainaut M."/>
            <person name="Henrissat B."/>
            <person name="Grigoriev I.V."/>
            <person name="Spatafora J.W."/>
            <person name="Aime M.C."/>
        </authorList>
    </citation>
    <scope>NUCLEOTIDE SEQUENCE [LARGE SCALE GENOMIC DNA]</scope>
    <source>
        <strain evidence="2 3">MCA 4198</strain>
    </source>
</reference>
<dbReference type="GeneID" id="37043978"/>
<feature type="compositionally biased region" description="Basic and acidic residues" evidence="1">
    <location>
        <begin position="91"/>
        <end position="104"/>
    </location>
</feature>
<name>A0A316YJ42_9BASI</name>
<feature type="region of interest" description="Disordered" evidence="1">
    <location>
        <begin position="1"/>
        <end position="32"/>
    </location>
</feature>
<feature type="compositionally biased region" description="Basic and acidic residues" evidence="1">
    <location>
        <begin position="1"/>
        <end position="11"/>
    </location>
</feature>
<dbReference type="AlphaFoldDB" id="A0A316YJ42"/>
<dbReference type="RefSeq" id="XP_025376427.1">
    <property type="nucleotide sequence ID" value="XM_025522062.1"/>
</dbReference>
<dbReference type="EMBL" id="KZ819637">
    <property type="protein sequence ID" value="PWN89229.1"/>
    <property type="molecule type" value="Genomic_DNA"/>
</dbReference>
<feature type="region of interest" description="Disordered" evidence="1">
    <location>
        <begin position="51"/>
        <end position="114"/>
    </location>
</feature>
<evidence type="ECO:0000256" key="1">
    <source>
        <dbReference type="SAM" id="MobiDB-lite"/>
    </source>
</evidence>
<organism evidence="2 3">
    <name type="scientific">Acaromyces ingoldii</name>
    <dbReference type="NCBI Taxonomy" id="215250"/>
    <lineage>
        <taxon>Eukaryota</taxon>
        <taxon>Fungi</taxon>
        <taxon>Dikarya</taxon>
        <taxon>Basidiomycota</taxon>
        <taxon>Ustilaginomycotina</taxon>
        <taxon>Exobasidiomycetes</taxon>
        <taxon>Exobasidiales</taxon>
        <taxon>Cryptobasidiaceae</taxon>
        <taxon>Acaromyces</taxon>
    </lineage>
</organism>
<gene>
    <name evidence="2" type="ORF">FA10DRAFT_267805</name>
</gene>